<organism evidence="1 2">
    <name type="scientific">Pseudoalteromonas nigrifaciens</name>
    <dbReference type="NCBI Taxonomy" id="28109"/>
    <lineage>
        <taxon>Bacteria</taxon>
        <taxon>Pseudomonadati</taxon>
        <taxon>Pseudomonadota</taxon>
        <taxon>Gammaproteobacteria</taxon>
        <taxon>Alteromonadales</taxon>
        <taxon>Pseudoalteromonadaceae</taxon>
        <taxon>Pseudoalteromonas</taxon>
    </lineage>
</organism>
<reference evidence="1 2" key="1">
    <citation type="submission" date="2015-03" db="EMBL/GenBank/DDBJ databases">
        <authorList>
            <person name="Xie B.-B."/>
            <person name="Rong J.-C."/>
            <person name="Qin Q.-L."/>
            <person name="Zhang Y.-Z."/>
        </authorList>
    </citation>
    <scope>NUCLEOTIDE SEQUENCE [LARGE SCALE GENOMIC DNA]</scope>
    <source>
        <strain evidence="1 2">KMM 661</strain>
    </source>
</reference>
<proteinExistence type="predicted"/>
<keyword evidence="2" id="KW-1185">Reference proteome</keyword>
<protein>
    <submittedName>
        <fullName evidence="1">Uncharacterized protein</fullName>
    </submittedName>
</protein>
<evidence type="ECO:0000313" key="2">
    <source>
        <dbReference type="Proteomes" id="UP000198329"/>
    </source>
</evidence>
<evidence type="ECO:0000313" key="1">
    <source>
        <dbReference type="EMBL" id="ASM55696.1"/>
    </source>
</evidence>
<dbReference type="KEGG" id="png:PNIG_b0035"/>
<accession>A0AAC9XYS9</accession>
<dbReference type="EMBL" id="CP011037">
    <property type="protein sequence ID" value="ASM55696.1"/>
    <property type="molecule type" value="Genomic_DNA"/>
</dbReference>
<name>A0AAC9XYS9_9GAMM</name>
<gene>
    <name evidence="1" type="ORF">PNIG_b0035</name>
</gene>
<dbReference type="AlphaFoldDB" id="A0AAC9XYS9"/>
<sequence>MSANKNSKLFFILVKAIKLACNSPLIIERCKATRYYFAALFLYQ</sequence>
<dbReference type="Proteomes" id="UP000198329">
    <property type="component" value="Chromosome II"/>
</dbReference>